<dbReference type="PROSITE" id="PS51099">
    <property type="entry name" value="PTS_EIIB_TYPE_2"/>
    <property type="match status" value="1"/>
</dbReference>
<evidence type="ECO:0000259" key="2">
    <source>
        <dbReference type="PROSITE" id="PS51099"/>
    </source>
</evidence>
<dbReference type="Proteomes" id="UP000664495">
    <property type="component" value="Unassembled WGS sequence"/>
</dbReference>
<evidence type="ECO:0000313" key="4">
    <source>
        <dbReference type="Proteomes" id="UP000664495"/>
    </source>
</evidence>
<dbReference type="InterPro" id="IPR013011">
    <property type="entry name" value="PTS_EIIB_2"/>
</dbReference>
<name>A0ABS3HF26_9ENTE</name>
<dbReference type="EMBL" id="JAFLVR010000012">
    <property type="protein sequence ID" value="MBO0451853.1"/>
    <property type="molecule type" value="Genomic_DNA"/>
</dbReference>
<evidence type="ECO:0000313" key="3">
    <source>
        <dbReference type="EMBL" id="MBO0451853.1"/>
    </source>
</evidence>
<keyword evidence="4" id="KW-1185">Reference proteome</keyword>
<keyword evidence="3" id="KW-0762">Sugar transport</keyword>
<organism evidence="3 4">
    <name type="scientific">Candidatus Enterococcus murrayae</name>
    <dbReference type="NCBI Taxonomy" id="2815321"/>
    <lineage>
        <taxon>Bacteria</taxon>
        <taxon>Bacillati</taxon>
        <taxon>Bacillota</taxon>
        <taxon>Bacilli</taxon>
        <taxon>Lactobacillales</taxon>
        <taxon>Enterococcaceae</taxon>
        <taxon>Enterococcus</taxon>
    </lineage>
</organism>
<dbReference type="Pfam" id="PF02302">
    <property type="entry name" value="PTS_IIB"/>
    <property type="match status" value="1"/>
</dbReference>
<proteinExistence type="predicted"/>
<feature type="domain" description="PTS EIIB type-2" evidence="2">
    <location>
        <begin position="2"/>
        <end position="91"/>
    </location>
</feature>
<evidence type="ECO:0000256" key="1">
    <source>
        <dbReference type="ARBA" id="ARBA00022679"/>
    </source>
</evidence>
<accession>A0ABS3HF26</accession>
<dbReference type="RefSeq" id="WP_207107633.1">
    <property type="nucleotide sequence ID" value="NZ_JAFLVR010000012.1"/>
</dbReference>
<sequence length="91" mass="9944">MKKVIVACGTGMATSSMIAEKVRQVLEDNEVEYTLSQAQLSELDMYKEADLFVTAMRIEEDYGVPMVVGTPFLVGIGEAEAAAKIIEILKN</sequence>
<dbReference type="InterPro" id="IPR036095">
    <property type="entry name" value="PTS_EIIB-like_sf"/>
</dbReference>
<dbReference type="SUPFAM" id="SSF52794">
    <property type="entry name" value="PTS system IIB component-like"/>
    <property type="match status" value="1"/>
</dbReference>
<comment type="caution">
    <text evidence="3">The sequence shown here is derived from an EMBL/GenBank/DDBJ whole genome shotgun (WGS) entry which is preliminary data.</text>
</comment>
<dbReference type="Gene3D" id="3.40.50.2300">
    <property type="match status" value="1"/>
</dbReference>
<keyword evidence="3" id="KW-0813">Transport</keyword>
<protein>
    <submittedName>
        <fullName evidence="3">PTS sugar transporter subunit IIB</fullName>
    </submittedName>
</protein>
<keyword evidence="1" id="KW-0808">Transferase</keyword>
<dbReference type="InterPro" id="IPR003501">
    <property type="entry name" value="PTS_EIIB_2/3"/>
</dbReference>
<gene>
    <name evidence="3" type="ORF">JZO85_06195</name>
</gene>
<reference evidence="3 4" key="1">
    <citation type="submission" date="2021-03" db="EMBL/GenBank/DDBJ databases">
        <title>Enterococcal diversity collection.</title>
        <authorList>
            <person name="Gilmore M.S."/>
            <person name="Schwartzman J."/>
            <person name="Van Tyne D."/>
            <person name="Martin M."/>
            <person name="Earl A.M."/>
            <person name="Manson A.L."/>
            <person name="Straub T."/>
            <person name="Salamzade R."/>
            <person name="Saavedra J."/>
            <person name="Lebreton F."/>
            <person name="Prichula J."/>
            <person name="Schaufler K."/>
            <person name="Gaca A."/>
            <person name="Sgardioli B."/>
            <person name="Wagenaar J."/>
            <person name="Strong T."/>
        </authorList>
    </citation>
    <scope>NUCLEOTIDE SEQUENCE [LARGE SCALE GENOMIC DNA]</scope>
    <source>
        <strain evidence="3 4">MJM16</strain>
    </source>
</reference>
<dbReference type="CDD" id="cd05566">
    <property type="entry name" value="PTS_IIB_galactitol"/>
    <property type="match status" value="1"/>
</dbReference>